<sequence>MVLQRENVEDRLVRPVLKYIISKQDELEEMVNLGGAPLKKVPTSQRSNLDNARPTIKIRFSEQEAFHIVAKRRNFIVEMAGIGWEVCDELLKQAHGTLEESDKHNLVASSSRIWRTTLPTTTNGAWKSDGMLKGCLDGTLSRVSAPQVKAMVASMSKLADADSTLQSLARDRAPKNTSSTGNDPISIPPEGKPPAANARHHLFPSRGRTCSASPHL</sequence>
<proteinExistence type="predicted"/>
<reference evidence="2 3" key="1">
    <citation type="submission" date="2024-02" db="EMBL/GenBank/DDBJ databases">
        <title>First draft genome assembly of two strains of Seiridium cardinale.</title>
        <authorList>
            <person name="Emiliani G."/>
            <person name="Scali E."/>
        </authorList>
    </citation>
    <scope>NUCLEOTIDE SEQUENCE [LARGE SCALE GENOMIC DNA]</scope>
    <source>
        <strain evidence="2 3">BM-138-000479</strain>
    </source>
</reference>
<dbReference type="EMBL" id="JARVKM010000251">
    <property type="protein sequence ID" value="KAK9769110.1"/>
    <property type="molecule type" value="Genomic_DNA"/>
</dbReference>
<accession>A0ABR2X5R9</accession>
<name>A0ABR2X5R9_9PEZI</name>
<evidence type="ECO:0000313" key="2">
    <source>
        <dbReference type="EMBL" id="KAK9769110.1"/>
    </source>
</evidence>
<protein>
    <submittedName>
        <fullName evidence="2">Uncharacterized protein</fullName>
    </submittedName>
</protein>
<gene>
    <name evidence="2" type="ORF">SCAR479_02354</name>
</gene>
<evidence type="ECO:0000256" key="1">
    <source>
        <dbReference type="SAM" id="MobiDB-lite"/>
    </source>
</evidence>
<feature type="region of interest" description="Disordered" evidence="1">
    <location>
        <begin position="168"/>
        <end position="216"/>
    </location>
</feature>
<comment type="caution">
    <text evidence="2">The sequence shown here is derived from an EMBL/GenBank/DDBJ whole genome shotgun (WGS) entry which is preliminary data.</text>
</comment>
<evidence type="ECO:0000313" key="3">
    <source>
        <dbReference type="Proteomes" id="UP001465668"/>
    </source>
</evidence>
<keyword evidence="3" id="KW-1185">Reference proteome</keyword>
<dbReference type="Proteomes" id="UP001465668">
    <property type="component" value="Unassembled WGS sequence"/>
</dbReference>
<organism evidence="2 3">
    <name type="scientific">Seiridium cardinale</name>
    <dbReference type="NCBI Taxonomy" id="138064"/>
    <lineage>
        <taxon>Eukaryota</taxon>
        <taxon>Fungi</taxon>
        <taxon>Dikarya</taxon>
        <taxon>Ascomycota</taxon>
        <taxon>Pezizomycotina</taxon>
        <taxon>Sordariomycetes</taxon>
        <taxon>Xylariomycetidae</taxon>
        <taxon>Amphisphaeriales</taxon>
        <taxon>Sporocadaceae</taxon>
        <taxon>Seiridium</taxon>
    </lineage>
</organism>